<keyword evidence="3" id="KW-0378">Hydrolase</keyword>
<evidence type="ECO:0000256" key="6">
    <source>
        <dbReference type="ARBA" id="ARBA00044538"/>
    </source>
</evidence>
<reference evidence="7 8" key="1">
    <citation type="journal article" date="2010" name="Stand. Genomic Sci.">
        <title>Complete genome sequence of Ilyobacter polytropus type strain (CuHbu1).</title>
        <authorList>
            <person name="Sikorski J."/>
            <person name="Chertkov O."/>
            <person name="Lapidus A."/>
            <person name="Nolan M."/>
            <person name="Lucas S."/>
            <person name="Del Rio T.G."/>
            <person name="Tice H."/>
            <person name="Cheng J.F."/>
            <person name="Tapia R."/>
            <person name="Han C."/>
            <person name="Goodwin L."/>
            <person name="Pitluck S."/>
            <person name="Liolios K."/>
            <person name="Ivanova N."/>
            <person name="Mavromatis K."/>
            <person name="Mikhailova N."/>
            <person name="Pati A."/>
            <person name="Chen A."/>
            <person name="Palaniappan K."/>
            <person name="Land M."/>
            <person name="Hauser L."/>
            <person name="Chang Y.J."/>
            <person name="Jeffries C.D."/>
            <person name="Brambilla E."/>
            <person name="Yasawong M."/>
            <person name="Rohde M."/>
            <person name="Pukall R."/>
            <person name="Spring S."/>
            <person name="Goker M."/>
            <person name="Woyke T."/>
            <person name="Bristow J."/>
            <person name="Eisen J.A."/>
            <person name="Markowitz V."/>
            <person name="Hugenholtz P."/>
            <person name="Kyrpides N.C."/>
            <person name="Klenk H.P."/>
        </authorList>
    </citation>
    <scope>NUCLEOTIDE SEQUENCE [LARGE SCALE GENOMIC DNA]</scope>
    <source>
        <strain evidence="8">ATCC 51220 / DSM 2926 / LMG 16218 / CuHBu1</strain>
    </source>
</reference>
<evidence type="ECO:0000256" key="3">
    <source>
        <dbReference type="ARBA" id="ARBA00022801"/>
    </source>
</evidence>
<dbReference type="RefSeq" id="WP_013387837.1">
    <property type="nucleotide sequence ID" value="NC_014632.1"/>
</dbReference>
<keyword evidence="4" id="KW-0788">Thiol protease</keyword>
<protein>
    <recommendedName>
        <fullName evidence="6">Ribosomal processing cysteine protease Prp</fullName>
    </recommendedName>
</protein>
<dbReference type="InterPro" id="IPR036764">
    <property type="entry name" value="Peptidase_Prp_sf"/>
</dbReference>
<dbReference type="PANTHER" id="PTHR39178:SF1">
    <property type="entry name" value="RIBOSOMAL-PROCESSING CYSTEINE PROTEASE PRP"/>
    <property type="match status" value="1"/>
</dbReference>
<dbReference type="Proteomes" id="UP000006875">
    <property type="component" value="Chromosome"/>
</dbReference>
<dbReference type="Gene3D" id="3.30.70.1490">
    <property type="entry name" value="Cysteine protease Prp"/>
    <property type="match status" value="1"/>
</dbReference>
<gene>
    <name evidence="7" type="ordered locus">Ilyop_1390</name>
</gene>
<dbReference type="OrthoDB" id="48998at2"/>
<evidence type="ECO:0000256" key="2">
    <source>
        <dbReference type="ARBA" id="ARBA00022670"/>
    </source>
</evidence>
<accession>E3HAI3</accession>
<dbReference type="GO" id="GO:0008234">
    <property type="term" value="F:cysteine-type peptidase activity"/>
    <property type="evidence" value="ECO:0007669"/>
    <property type="project" value="UniProtKB-KW"/>
</dbReference>
<dbReference type="HOGENOM" id="CLU_140910_2_2_0"/>
<evidence type="ECO:0000313" key="8">
    <source>
        <dbReference type="Proteomes" id="UP000006875"/>
    </source>
</evidence>
<dbReference type="KEGG" id="ipo:Ilyop_1390"/>
<evidence type="ECO:0000256" key="1">
    <source>
        <dbReference type="ARBA" id="ARBA00022517"/>
    </source>
</evidence>
<organism evidence="7 8">
    <name type="scientific">Ilyobacter polytropus (strain ATCC 51220 / DSM 2926 / LMG 16218 / CuHBu1)</name>
    <dbReference type="NCBI Taxonomy" id="572544"/>
    <lineage>
        <taxon>Bacteria</taxon>
        <taxon>Fusobacteriati</taxon>
        <taxon>Fusobacteriota</taxon>
        <taxon>Fusobacteriia</taxon>
        <taxon>Fusobacteriales</taxon>
        <taxon>Fusobacteriaceae</taxon>
        <taxon>Ilyobacter</taxon>
    </lineage>
</organism>
<evidence type="ECO:0000256" key="5">
    <source>
        <dbReference type="ARBA" id="ARBA00044503"/>
    </source>
</evidence>
<dbReference type="SUPFAM" id="SSF118010">
    <property type="entry name" value="TM1457-like"/>
    <property type="match status" value="1"/>
</dbReference>
<dbReference type="STRING" id="572544.Ilyop_1390"/>
<dbReference type="CDD" id="cd16332">
    <property type="entry name" value="Prp-like"/>
    <property type="match status" value="1"/>
</dbReference>
<dbReference type="InterPro" id="IPR007422">
    <property type="entry name" value="Peptidase_Prp"/>
</dbReference>
<keyword evidence="2" id="KW-0645">Protease</keyword>
<dbReference type="EMBL" id="CP002281">
    <property type="protein sequence ID" value="ADO83170.1"/>
    <property type="molecule type" value="Genomic_DNA"/>
</dbReference>
<dbReference type="PANTHER" id="PTHR39178">
    <property type="entry name" value="HYPOTHETICAL RIBOSOME-ASSOCIATED PROTEIN"/>
    <property type="match status" value="1"/>
</dbReference>
<evidence type="ECO:0000256" key="4">
    <source>
        <dbReference type="ARBA" id="ARBA00022807"/>
    </source>
</evidence>
<dbReference type="eggNOG" id="COG2868">
    <property type="taxonomic scope" value="Bacteria"/>
</dbReference>
<dbReference type="Pfam" id="PF04327">
    <property type="entry name" value="Peptidase_Prp"/>
    <property type="match status" value="1"/>
</dbReference>
<keyword evidence="1" id="KW-0690">Ribosome biogenesis</keyword>
<name>E3HAI3_ILYPC</name>
<comment type="similarity">
    <text evidence="5">Belongs to the Prp family.</text>
</comment>
<dbReference type="GO" id="GO:0042254">
    <property type="term" value="P:ribosome biogenesis"/>
    <property type="evidence" value="ECO:0007669"/>
    <property type="project" value="UniProtKB-KW"/>
</dbReference>
<dbReference type="GO" id="GO:0006508">
    <property type="term" value="P:proteolysis"/>
    <property type="evidence" value="ECO:0007669"/>
    <property type="project" value="UniProtKB-KW"/>
</dbReference>
<sequence length="111" mass="12641">MTEVVIIRKEGRIVFFSAEGHAGFAEHGEDIVCAALSTALQFPIAHLDEVLDIVPRYEISEDGLLKVDFRGVDLKGNDRELNVLLEMMYLTVKQLAREYSEFIKLVEKEEK</sequence>
<proteinExistence type="inferred from homology"/>
<evidence type="ECO:0000313" key="7">
    <source>
        <dbReference type="EMBL" id="ADO83170.1"/>
    </source>
</evidence>
<dbReference type="AlphaFoldDB" id="E3HAI3"/>
<keyword evidence="8" id="KW-1185">Reference proteome</keyword>